<dbReference type="CDD" id="cd02933">
    <property type="entry name" value="OYE_like_FMN"/>
    <property type="match status" value="1"/>
</dbReference>
<dbReference type="InterPro" id="IPR013785">
    <property type="entry name" value="Aldolase_TIM"/>
</dbReference>
<comment type="caution">
    <text evidence="5">The sequence shown here is derived from an EMBL/GenBank/DDBJ whole genome shotgun (WGS) entry which is preliminary data.</text>
</comment>
<gene>
    <name evidence="5" type="ORF">Ae201684_015306</name>
</gene>
<proteinExistence type="inferred from homology"/>
<dbReference type="GO" id="GO:0016628">
    <property type="term" value="F:oxidoreductase activity, acting on the CH-CH group of donors, NAD or NADP as acceptor"/>
    <property type="evidence" value="ECO:0007669"/>
    <property type="project" value="UniProtKB-ARBA"/>
</dbReference>
<dbReference type="SUPFAM" id="SSF51395">
    <property type="entry name" value="FMN-linked oxidoreductases"/>
    <property type="match status" value="1"/>
</dbReference>
<dbReference type="GO" id="GO:0005829">
    <property type="term" value="C:cytosol"/>
    <property type="evidence" value="ECO:0007669"/>
    <property type="project" value="UniProtKB-ARBA"/>
</dbReference>
<dbReference type="GO" id="GO:0010181">
    <property type="term" value="F:FMN binding"/>
    <property type="evidence" value="ECO:0007669"/>
    <property type="project" value="InterPro"/>
</dbReference>
<evidence type="ECO:0000256" key="1">
    <source>
        <dbReference type="ARBA" id="ARBA00001917"/>
    </source>
</evidence>
<dbReference type="VEuPathDB" id="FungiDB:AeMF1_004616"/>
<keyword evidence="6" id="KW-1185">Reference proteome</keyword>
<dbReference type="InterPro" id="IPR001155">
    <property type="entry name" value="OxRdtase_FMN_N"/>
</dbReference>
<dbReference type="AlphaFoldDB" id="A0A6G0WGY2"/>
<dbReference type="Pfam" id="PF00724">
    <property type="entry name" value="Oxidored_FMN"/>
    <property type="match status" value="1"/>
</dbReference>
<evidence type="ECO:0000259" key="4">
    <source>
        <dbReference type="Pfam" id="PF00724"/>
    </source>
</evidence>
<dbReference type="InterPro" id="IPR045247">
    <property type="entry name" value="Oye-like"/>
</dbReference>
<reference evidence="5 6" key="1">
    <citation type="submission" date="2019-07" db="EMBL/GenBank/DDBJ databases">
        <title>Genomics analysis of Aphanomyces spp. identifies a new class of oomycete effector associated with host adaptation.</title>
        <authorList>
            <person name="Gaulin E."/>
        </authorList>
    </citation>
    <scope>NUCLEOTIDE SEQUENCE [LARGE SCALE GENOMIC DNA]</scope>
    <source>
        <strain evidence="5 6">ATCC 201684</strain>
    </source>
</reference>
<organism evidence="5 6">
    <name type="scientific">Aphanomyces euteiches</name>
    <dbReference type="NCBI Taxonomy" id="100861"/>
    <lineage>
        <taxon>Eukaryota</taxon>
        <taxon>Sar</taxon>
        <taxon>Stramenopiles</taxon>
        <taxon>Oomycota</taxon>
        <taxon>Saprolegniomycetes</taxon>
        <taxon>Saprolegniales</taxon>
        <taxon>Verrucalvaceae</taxon>
        <taxon>Aphanomyces</taxon>
    </lineage>
</organism>
<dbReference type="EMBL" id="VJMJ01000216">
    <property type="protein sequence ID" value="KAF0726418.1"/>
    <property type="molecule type" value="Genomic_DNA"/>
</dbReference>
<evidence type="ECO:0000256" key="2">
    <source>
        <dbReference type="ARBA" id="ARBA00005979"/>
    </source>
</evidence>
<comment type="cofactor">
    <cofactor evidence="1">
        <name>FMN</name>
        <dbReference type="ChEBI" id="CHEBI:58210"/>
    </cofactor>
</comment>
<comment type="similarity">
    <text evidence="2">Belongs to the NADH:flavin oxidoreductase/NADH oxidase family.</text>
</comment>
<dbReference type="Proteomes" id="UP000481153">
    <property type="component" value="Unassembled WGS sequence"/>
</dbReference>
<sequence length="356" mass="38990">MPADLFTPIQVGALTLKNRIFVSPAFRGRTDLPNTPSALMKEYYTQRVSAGLIVSECNIVAPHTSAYTGEPALFTPEEIAAWKDITDAVHAKGGKIFAQLWHAGRRAHPDNNDGVQNVGPSPLAISGEVVTIKGTTQYTVPRELTVNEIATIVDQFAATATNAIDGAGFDGVEIHAANGYLLDQFLRTSSNKRTDLYGGALENRSRFLAEVLQAVTVAVGADKVGVRYSPLSGYNDVYDEDPYALTEELAKVSQRYNVVYVHVLRNDLLGLQQGDVLPLFRKHFHNTLIGNSGYTKEEANAAIRDEIVDAVSFGQLYFANPDLVERFKQDAPLNTPDPQYFYTGGARGYIDYPTLQ</sequence>
<accession>A0A6G0WGY2</accession>
<evidence type="ECO:0000313" key="6">
    <source>
        <dbReference type="Proteomes" id="UP000481153"/>
    </source>
</evidence>
<name>A0A6G0WGY2_9STRA</name>
<dbReference type="Gene3D" id="3.20.20.70">
    <property type="entry name" value="Aldolase class I"/>
    <property type="match status" value="1"/>
</dbReference>
<evidence type="ECO:0000256" key="3">
    <source>
        <dbReference type="ARBA" id="ARBA00023002"/>
    </source>
</evidence>
<feature type="domain" description="NADH:flavin oxidoreductase/NADH oxidase N-terminal" evidence="4">
    <location>
        <begin position="4"/>
        <end position="334"/>
    </location>
</feature>
<dbReference type="PANTHER" id="PTHR22893:SF91">
    <property type="entry name" value="NADPH DEHYDROGENASE 2-RELATED"/>
    <property type="match status" value="1"/>
</dbReference>
<dbReference type="PANTHER" id="PTHR22893">
    <property type="entry name" value="NADH OXIDOREDUCTASE-RELATED"/>
    <property type="match status" value="1"/>
</dbReference>
<evidence type="ECO:0000313" key="5">
    <source>
        <dbReference type="EMBL" id="KAF0726418.1"/>
    </source>
</evidence>
<keyword evidence="3" id="KW-0560">Oxidoreductase</keyword>
<protein>
    <recommendedName>
        <fullName evidence="4">NADH:flavin oxidoreductase/NADH oxidase N-terminal domain-containing protein</fullName>
    </recommendedName>
</protein>
<dbReference type="FunFam" id="3.20.20.70:FF:000059">
    <property type="entry name" value="N-ethylmaleimide reductase, FMN-linked"/>
    <property type="match status" value="1"/>
</dbReference>